<comment type="catalytic activity">
    <reaction evidence="10">
        <text>a hydroperoxide + [thioredoxin]-dithiol = an alcohol + [thioredoxin]-disulfide + H2O</text>
        <dbReference type="Rhea" id="RHEA:62620"/>
        <dbReference type="Rhea" id="RHEA-COMP:10698"/>
        <dbReference type="Rhea" id="RHEA-COMP:10700"/>
        <dbReference type="ChEBI" id="CHEBI:15377"/>
        <dbReference type="ChEBI" id="CHEBI:29950"/>
        <dbReference type="ChEBI" id="CHEBI:30879"/>
        <dbReference type="ChEBI" id="CHEBI:35924"/>
        <dbReference type="ChEBI" id="CHEBI:50058"/>
        <dbReference type="EC" id="1.11.1.24"/>
    </reaction>
</comment>
<dbReference type="InterPro" id="IPR013766">
    <property type="entry name" value="Thioredoxin_domain"/>
</dbReference>
<name>A0A7S2V4W9_9STRA</name>
<dbReference type="CDD" id="cd03017">
    <property type="entry name" value="PRX_BCP"/>
    <property type="match status" value="1"/>
</dbReference>
<dbReference type="PROSITE" id="PS51352">
    <property type="entry name" value="THIOREDOXIN_2"/>
    <property type="match status" value="1"/>
</dbReference>
<evidence type="ECO:0000256" key="8">
    <source>
        <dbReference type="ARBA" id="ARBA00032824"/>
    </source>
</evidence>
<proteinExistence type="inferred from homology"/>
<reference evidence="13" key="1">
    <citation type="submission" date="2021-01" db="EMBL/GenBank/DDBJ databases">
        <authorList>
            <person name="Corre E."/>
            <person name="Pelletier E."/>
            <person name="Niang G."/>
            <person name="Scheremetjew M."/>
            <person name="Finn R."/>
            <person name="Kale V."/>
            <person name="Holt S."/>
            <person name="Cochrane G."/>
            <person name="Meng A."/>
            <person name="Brown T."/>
            <person name="Cohen L."/>
        </authorList>
    </citation>
    <scope>NUCLEOTIDE SEQUENCE</scope>
    <source>
        <strain evidence="13">CCMP1661</strain>
    </source>
</reference>
<dbReference type="InterPro" id="IPR000866">
    <property type="entry name" value="AhpC/TSA"/>
</dbReference>
<dbReference type="InterPro" id="IPR036249">
    <property type="entry name" value="Thioredoxin-like_sf"/>
</dbReference>
<organism evidence="13">
    <name type="scientific">Fibrocapsa japonica</name>
    <dbReference type="NCBI Taxonomy" id="94617"/>
    <lineage>
        <taxon>Eukaryota</taxon>
        <taxon>Sar</taxon>
        <taxon>Stramenopiles</taxon>
        <taxon>Ochrophyta</taxon>
        <taxon>Raphidophyceae</taxon>
        <taxon>Chattonellales</taxon>
        <taxon>Chattonellaceae</taxon>
        <taxon>Fibrocapsa</taxon>
    </lineage>
</organism>
<dbReference type="Pfam" id="PF00578">
    <property type="entry name" value="AhpC-TSA"/>
    <property type="match status" value="1"/>
</dbReference>
<keyword evidence="6" id="KW-1015">Disulfide bond</keyword>
<dbReference type="FunFam" id="3.40.30.10:FF:000007">
    <property type="entry name" value="Thioredoxin-dependent thiol peroxidase"/>
    <property type="match status" value="1"/>
</dbReference>
<evidence type="ECO:0000256" key="2">
    <source>
        <dbReference type="ARBA" id="ARBA00013017"/>
    </source>
</evidence>
<dbReference type="GO" id="GO:0008379">
    <property type="term" value="F:thioredoxin peroxidase activity"/>
    <property type="evidence" value="ECO:0007669"/>
    <property type="project" value="TreeGrafter"/>
</dbReference>
<evidence type="ECO:0000259" key="12">
    <source>
        <dbReference type="PROSITE" id="PS51352"/>
    </source>
</evidence>
<dbReference type="InterPro" id="IPR050924">
    <property type="entry name" value="Peroxiredoxin_BCP/PrxQ"/>
</dbReference>
<comment type="subunit">
    <text evidence="1">Monomer.</text>
</comment>
<evidence type="ECO:0000256" key="3">
    <source>
        <dbReference type="ARBA" id="ARBA00022559"/>
    </source>
</evidence>
<evidence type="ECO:0000256" key="4">
    <source>
        <dbReference type="ARBA" id="ARBA00022862"/>
    </source>
</evidence>
<evidence type="ECO:0000256" key="6">
    <source>
        <dbReference type="ARBA" id="ARBA00023157"/>
    </source>
</evidence>
<comment type="similarity">
    <text evidence="9">Belongs to the peroxiredoxin family. BCP/PrxQ subfamily.</text>
</comment>
<evidence type="ECO:0000256" key="11">
    <source>
        <dbReference type="PIRSR" id="PIRSR000239-1"/>
    </source>
</evidence>
<dbReference type="GO" id="GO:0005737">
    <property type="term" value="C:cytoplasm"/>
    <property type="evidence" value="ECO:0007669"/>
    <property type="project" value="TreeGrafter"/>
</dbReference>
<feature type="domain" description="Thioredoxin" evidence="12">
    <location>
        <begin position="8"/>
        <end position="153"/>
    </location>
</feature>
<gene>
    <name evidence="13" type="ORF">FJAP1339_LOCUS9231</name>
</gene>
<dbReference type="EC" id="1.11.1.24" evidence="2"/>
<dbReference type="GO" id="GO:0034599">
    <property type="term" value="P:cellular response to oxidative stress"/>
    <property type="evidence" value="ECO:0007669"/>
    <property type="project" value="TreeGrafter"/>
</dbReference>
<feature type="active site" description="Cysteine sulfenic acid (-SOH) intermediate; for peroxidase activity" evidence="11">
    <location>
        <position position="50"/>
    </location>
</feature>
<evidence type="ECO:0000256" key="1">
    <source>
        <dbReference type="ARBA" id="ARBA00011245"/>
    </source>
</evidence>
<dbReference type="PIRSF" id="PIRSF000239">
    <property type="entry name" value="AHPC"/>
    <property type="match status" value="1"/>
</dbReference>
<sequence>MISSASILQVGQQAPDFSLPDENGNLVSLGDFAGKNVAIFFYPKDLTPGCTREGCRFRDLKAEFDAKNCVILGVSADDEESHQRFIAEHSFNFHLLADTSRQMVGAYGAESDPPGVKVMRSSVLIGGDGLVRAVWNPVKNAGEHPDEVLAALA</sequence>
<accession>A0A7S2V4W9</accession>
<dbReference type="AlphaFoldDB" id="A0A7S2V4W9"/>
<evidence type="ECO:0000256" key="7">
    <source>
        <dbReference type="ARBA" id="ARBA00023284"/>
    </source>
</evidence>
<keyword evidence="3" id="KW-0575">Peroxidase</keyword>
<dbReference type="PANTHER" id="PTHR42801:SF4">
    <property type="entry name" value="AHPC_TSA FAMILY PROTEIN"/>
    <property type="match status" value="1"/>
</dbReference>
<dbReference type="InterPro" id="IPR024706">
    <property type="entry name" value="Peroxiredoxin_AhpC-typ"/>
</dbReference>
<keyword evidence="7" id="KW-0676">Redox-active center</keyword>
<keyword evidence="4" id="KW-0049">Antioxidant</keyword>
<dbReference type="Gene3D" id="3.40.30.10">
    <property type="entry name" value="Glutaredoxin"/>
    <property type="match status" value="1"/>
</dbReference>
<dbReference type="SUPFAM" id="SSF52833">
    <property type="entry name" value="Thioredoxin-like"/>
    <property type="match status" value="1"/>
</dbReference>
<evidence type="ECO:0000313" key="13">
    <source>
        <dbReference type="EMBL" id="CAD9869655.1"/>
    </source>
</evidence>
<evidence type="ECO:0000256" key="10">
    <source>
        <dbReference type="ARBA" id="ARBA00049091"/>
    </source>
</evidence>
<dbReference type="EMBL" id="HBHR01018347">
    <property type="protein sequence ID" value="CAD9869655.1"/>
    <property type="molecule type" value="Transcribed_RNA"/>
</dbReference>
<protein>
    <recommendedName>
        <fullName evidence="2">thioredoxin-dependent peroxiredoxin</fullName>
        <ecNumber evidence="2">1.11.1.24</ecNumber>
    </recommendedName>
    <alternativeName>
        <fullName evidence="8">Thioredoxin peroxidase</fullName>
    </alternativeName>
</protein>
<keyword evidence="5" id="KW-0560">Oxidoreductase</keyword>
<dbReference type="PANTHER" id="PTHR42801">
    <property type="entry name" value="THIOREDOXIN-DEPENDENT PEROXIDE REDUCTASE"/>
    <property type="match status" value="1"/>
</dbReference>
<dbReference type="GO" id="GO:0045454">
    <property type="term" value="P:cell redox homeostasis"/>
    <property type="evidence" value="ECO:0007669"/>
    <property type="project" value="TreeGrafter"/>
</dbReference>
<evidence type="ECO:0000256" key="9">
    <source>
        <dbReference type="ARBA" id="ARBA00038489"/>
    </source>
</evidence>
<evidence type="ECO:0000256" key="5">
    <source>
        <dbReference type="ARBA" id="ARBA00023002"/>
    </source>
</evidence>